<reference evidence="1" key="1">
    <citation type="submission" date="2023-08" db="EMBL/GenBank/DDBJ databases">
        <title>Black Yeasts Isolated from many extreme environments.</title>
        <authorList>
            <person name="Coleine C."/>
            <person name="Stajich J.E."/>
            <person name="Selbmann L."/>
        </authorList>
    </citation>
    <scope>NUCLEOTIDE SEQUENCE</scope>
    <source>
        <strain evidence="1">CCFEE 5810</strain>
    </source>
</reference>
<gene>
    <name evidence="1" type="ORF">LTR97_008558</name>
</gene>
<name>A0AAN7ZT14_9PEZI</name>
<proteinExistence type="predicted"/>
<accession>A0AAN7ZT14</accession>
<evidence type="ECO:0000313" key="1">
    <source>
        <dbReference type="EMBL" id="KAK5696138.1"/>
    </source>
</evidence>
<protein>
    <submittedName>
        <fullName evidence="1">Uncharacterized protein</fullName>
    </submittedName>
</protein>
<dbReference type="EMBL" id="JAVRQU010000013">
    <property type="protein sequence ID" value="KAK5696138.1"/>
    <property type="molecule type" value="Genomic_DNA"/>
</dbReference>
<sequence length="288" mass="32977">MDDPIIRIDSMEPCQSKASLAIPTLLDLPAEIRVRILEYVFAGNAYHTGFKTHEVTGEAVLDEAYSANTHLQPLLSCRQLYTDGSLLAFNRTAFVANSLFVTNIIPERLGSLHDKQVSAIRSLTLVADARHFRKLLDWGECPFGLQSLDLDTLTIVLHRSSFWHYLFDFTTGIAHLLRSLRGVKRLVFVRNRALVKGSFKAWCNRLIGLIMKFDHHNRYDRTPPQLEAVWWAWSFDDVAQSFCLNAMPTKKLVDEETYMQQVLPLMEALRDSIENEEWNPDPRSRNGA</sequence>
<comment type="caution">
    <text evidence="1">The sequence shown here is derived from an EMBL/GenBank/DDBJ whole genome shotgun (WGS) entry which is preliminary data.</text>
</comment>
<dbReference type="PANTHER" id="PTHR38790">
    <property type="entry name" value="2EXR DOMAIN-CONTAINING PROTEIN-RELATED"/>
    <property type="match status" value="1"/>
</dbReference>
<dbReference type="AlphaFoldDB" id="A0AAN7ZT14"/>
<evidence type="ECO:0000313" key="2">
    <source>
        <dbReference type="Proteomes" id="UP001310594"/>
    </source>
</evidence>
<dbReference type="Proteomes" id="UP001310594">
    <property type="component" value="Unassembled WGS sequence"/>
</dbReference>
<organism evidence="1 2">
    <name type="scientific">Elasticomyces elasticus</name>
    <dbReference type="NCBI Taxonomy" id="574655"/>
    <lineage>
        <taxon>Eukaryota</taxon>
        <taxon>Fungi</taxon>
        <taxon>Dikarya</taxon>
        <taxon>Ascomycota</taxon>
        <taxon>Pezizomycotina</taxon>
        <taxon>Dothideomycetes</taxon>
        <taxon>Dothideomycetidae</taxon>
        <taxon>Mycosphaerellales</taxon>
        <taxon>Teratosphaeriaceae</taxon>
        <taxon>Elasticomyces</taxon>
    </lineage>
</organism>